<proteinExistence type="predicted"/>
<evidence type="ECO:0000313" key="5">
    <source>
        <dbReference type="EMBL" id="MEY2182865.1"/>
    </source>
</evidence>
<accession>A0ABV4ARN1</accession>
<dbReference type="PROSITE" id="PS50887">
    <property type="entry name" value="GGDEF"/>
    <property type="match status" value="1"/>
</dbReference>
<keyword evidence="6" id="KW-1185">Reference proteome</keyword>
<organism evidence="5 6">
    <name type="scientific">Rhodanobacter humi</name>
    <dbReference type="NCBI Taxonomy" id="1888173"/>
    <lineage>
        <taxon>Bacteria</taxon>
        <taxon>Pseudomonadati</taxon>
        <taxon>Pseudomonadota</taxon>
        <taxon>Gammaproteobacteria</taxon>
        <taxon>Lysobacterales</taxon>
        <taxon>Rhodanobacteraceae</taxon>
        <taxon>Rhodanobacter</taxon>
    </lineage>
</organism>
<dbReference type="SMART" id="SM00052">
    <property type="entry name" value="EAL"/>
    <property type="match status" value="1"/>
</dbReference>
<evidence type="ECO:0000256" key="2">
    <source>
        <dbReference type="SAM" id="Phobius"/>
    </source>
</evidence>
<evidence type="ECO:0000259" key="4">
    <source>
        <dbReference type="PROSITE" id="PS50887"/>
    </source>
</evidence>
<feature type="transmembrane region" description="Helical" evidence="2">
    <location>
        <begin position="222"/>
        <end position="240"/>
    </location>
</feature>
<dbReference type="SMART" id="SM00267">
    <property type="entry name" value="GGDEF"/>
    <property type="match status" value="1"/>
</dbReference>
<dbReference type="SUPFAM" id="SSF141868">
    <property type="entry name" value="EAL domain-like"/>
    <property type="match status" value="1"/>
</dbReference>
<keyword evidence="2" id="KW-1133">Transmembrane helix</keyword>
<feature type="coiled-coil region" evidence="1">
    <location>
        <begin position="237"/>
        <end position="267"/>
    </location>
</feature>
<keyword evidence="1" id="KW-0175">Coiled coil</keyword>
<feature type="domain" description="GGDEF" evidence="4">
    <location>
        <begin position="302"/>
        <end position="440"/>
    </location>
</feature>
<dbReference type="PANTHER" id="PTHR44757:SF2">
    <property type="entry name" value="BIOFILM ARCHITECTURE MAINTENANCE PROTEIN MBAA"/>
    <property type="match status" value="1"/>
</dbReference>
<dbReference type="PANTHER" id="PTHR44757">
    <property type="entry name" value="DIGUANYLATE CYCLASE DGCP"/>
    <property type="match status" value="1"/>
</dbReference>
<dbReference type="Gene3D" id="3.30.70.270">
    <property type="match status" value="1"/>
</dbReference>
<feature type="domain" description="EAL" evidence="3">
    <location>
        <begin position="449"/>
        <end position="706"/>
    </location>
</feature>
<dbReference type="EMBL" id="JBGBPY010000001">
    <property type="protein sequence ID" value="MEY2182865.1"/>
    <property type="molecule type" value="Genomic_DNA"/>
</dbReference>
<feature type="transmembrane region" description="Helical" evidence="2">
    <location>
        <begin position="44"/>
        <end position="64"/>
    </location>
</feature>
<dbReference type="Pfam" id="PF00990">
    <property type="entry name" value="GGDEF"/>
    <property type="match status" value="1"/>
</dbReference>
<dbReference type="InterPro" id="IPR052155">
    <property type="entry name" value="Biofilm_reg_signaling"/>
</dbReference>
<dbReference type="InterPro" id="IPR000160">
    <property type="entry name" value="GGDEF_dom"/>
</dbReference>
<evidence type="ECO:0000256" key="1">
    <source>
        <dbReference type="SAM" id="Coils"/>
    </source>
</evidence>
<comment type="caution">
    <text evidence="5">The sequence shown here is derived from an EMBL/GenBank/DDBJ whole genome shotgun (WGS) entry which is preliminary data.</text>
</comment>
<dbReference type="CDD" id="cd01949">
    <property type="entry name" value="GGDEF"/>
    <property type="match status" value="1"/>
</dbReference>
<dbReference type="Gene3D" id="3.20.20.450">
    <property type="entry name" value="EAL domain"/>
    <property type="match status" value="1"/>
</dbReference>
<dbReference type="InterPro" id="IPR001633">
    <property type="entry name" value="EAL_dom"/>
</dbReference>
<dbReference type="Proteomes" id="UP001562159">
    <property type="component" value="Unassembled WGS sequence"/>
</dbReference>
<sequence>MLVDADPMGFGYFTAALIATTGIALASGVQFVVIGLWRRRETIHLSYAMLCLCLAGLALGNLLLRTAGGLAEATTALRWMIVMSTLSFLPFVVFIGAYTGTAIAWRAKLVLGALTLLFLWLNWVMPFTLFYTQLVATLGDVLPWGEYLYGVTGAISVWGWAFHLASYAMFLWALWRAWRQYRRGESMLALLLGICLLVQFAALLWGDIAIDWLGVRSPYLDAFAFLPFVLLMSLSLAAQLRQRSMQLERARQDLEAEAHTRREAELSLRHIAYHDSLTGLPNRAHLLDRLAEWHADALARGQHGALLLIDLDNFKTINDGLGHHVGDHLLQAIADRLLAVVPTGAVLARLGGDEFVLLLERLQGTPDDMQARAQQVATDMLARLAEPVSVGSRVLAVGASVGVAIFPAGEQDVADLLRRADIALYRAKAAGRGTVRLFLPPMQQEADTRLTLERGLRAALEQGSMDAQFALHFQPQLSPRGELLGAEALLRWRHPHLGDLPPAEFIPMAEETGLIHALGNWVVGAACASIRGWDRDGVPFRGRLAVNVSAWQLVQPRLAALFEAQVRAAGIEPARLTLELTESALLQDFDSALATMQQLVAAGFKLALDDFGVGYSALSYLQRLPLDMLKIDRSFVSELTPEVTRPLAGFIIDVAHRLGIVAVAEGVETVSQRQTLEQMGCDGLQGYLICRPLDDAGFRRWLGEHELRPA</sequence>
<protein>
    <submittedName>
        <fullName evidence="5">Bifunctional diguanylate cyclase/phosphodiesterase</fullName>
    </submittedName>
</protein>
<gene>
    <name evidence="5" type="ORF">AB7878_10595</name>
</gene>
<keyword evidence="2" id="KW-0472">Membrane</keyword>
<feature type="transmembrane region" description="Helical" evidence="2">
    <location>
        <begin position="76"/>
        <end position="97"/>
    </location>
</feature>
<dbReference type="CDD" id="cd01948">
    <property type="entry name" value="EAL"/>
    <property type="match status" value="1"/>
</dbReference>
<keyword evidence="2" id="KW-0812">Transmembrane</keyword>
<dbReference type="InterPro" id="IPR043128">
    <property type="entry name" value="Rev_trsase/Diguanyl_cyclase"/>
</dbReference>
<dbReference type="NCBIfam" id="TIGR00254">
    <property type="entry name" value="GGDEF"/>
    <property type="match status" value="1"/>
</dbReference>
<feature type="transmembrane region" description="Helical" evidence="2">
    <location>
        <begin position="109"/>
        <end position="131"/>
    </location>
</feature>
<feature type="transmembrane region" description="Helical" evidence="2">
    <location>
        <begin position="151"/>
        <end position="175"/>
    </location>
</feature>
<dbReference type="InterPro" id="IPR035919">
    <property type="entry name" value="EAL_sf"/>
</dbReference>
<name>A0ABV4ARN1_9GAMM</name>
<dbReference type="SUPFAM" id="SSF55073">
    <property type="entry name" value="Nucleotide cyclase"/>
    <property type="match status" value="1"/>
</dbReference>
<evidence type="ECO:0000259" key="3">
    <source>
        <dbReference type="PROSITE" id="PS50883"/>
    </source>
</evidence>
<dbReference type="InterPro" id="IPR029787">
    <property type="entry name" value="Nucleotide_cyclase"/>
</dbReference>
<reference evidence="5 6" key="1">
    <citation type="submission" date="2024-07" db="EMBL/GenBank/DDBJ databases">
        <title>Molecular mechanisms and environmental adaptations of flagellar loss and biofilm growth of Rhodanobacter under environmental stress.</title>
        <authorList>
            <person name="Chen M."/>
        </authorList>
    </citation>
    <scope>NUCLEOTIDE SEQUENCE [LARGE SCALE GENOMIC DNA]</scope>
    <source>
        <strain evidence="5 6">RS22</strain>
    </source>
</reference>
<feature type="transmembrane region" description="Helical" evidence="2">
    <location>
        <begin position="12"/>
        <end position="37"/>
    </location>
</feature>
<dbReference type="PROSITE" id="PS50883">
    <property type="entry name" value="EAL"/>
    <property type="match status" value="1"/>
</dbReference>
<feature type="transmembrane region" description="Helical" evidence="2">
    <location>
        <begin position="187"/>
        <end position="210"/>
    </location>
</feature>
<dbReference type="Pfam" id="PF00563">
    <property type="entry name" value="EAL"/>
    <property type="match status" value="1"/>
</dbReference>
<evidence type="ECO:0000313" key="6">
    <source>
        <dbReference type="Proteomes" id="UP001562159"/>
    </source>
</evidence>